<dbReference type="Proteomes" id="UP000612712">
    <property type="component" value="Unassembled WGS sequence"/>
</dbReference>
<gene>
    <name evidence="2" type="ORF">FHU32_001276</name>
</gene>
<dbReference type="RefSeq" id="WP_125187225.1">
    <property type="nucleotide sequence ID" value="NZ_CP047187.1"/>
</dbReference>
<dbReference type="PROSITE" id="PS51318">
    <property type="entry name" value="TAT"/>
    <property type="match status" value="1"/>
</dbReference>
<proteinExistence type="predicted"/>
<evidence type="ECO:0000256" key="1">
    <source>
        <dbReference type="SAM" id="MobiDB-lite"/>
    </source>
</evidence>
<name>A0A8H9YCD2_9CORY</name>
<accession>A0A8H9YCD2</accession>
<dbReference type="Gene3D" id="2.40.10.10">
    <property type="entry name" value="Trypsin-like serine proteases"/>
    <property type="match status" value="2"/>
</dbReference>
<comment type="caution">
    <text evidence="2">The sequence shown here is derived from an EMBL/GenBank/DDBJ whole genome shotgun (WGS) entry which is preliminary data.</text>
</comment>
<evidence type="ECO:0000313" key="2">
    <source>
        <dbReference type="EMBL" id="MBB3116049.1"/>
    </source>
</evidence>
<dbReference type="AlphaFoldDB" id="A0A8H9YCD2"/>
<feature type="region of interest" description="Disordered" evidence="1">
    <location>
        <begin position="53"/>
        <end position="76"/>
    </location>
</feature>
<feature type="compositionally biased region" description="Basic residues" evidence="1">
    <location>
        <begin position="10"/>
        <end position="21"/>
    </location>
</feature>
<dbReference type="InterPro" id="IPR043504">
    <property type="entry name" value="Peptidase_S1_PA_chymotrypsin"/>
</dbReference>
<sequence length="294" mass="29394">MSRPTTPARHAARHAARTPGTVRRRLATAALAAAATAGVTVGTAGTVTADAEPAAPAPAAAPAPEAAPDAAPAGPAMHAGSTIIMGTTRGPVGECTLSDIAGADGQLYGVTAGHCVDPAVLGEPITAVWSEDGDLIWSGDPSTIRWRHEPTIPAGSTTPQVTDYAVFPLAPGVTDTHQVSSHPTSGIAPGIDAVLRANFSSTPRQLGEPLPVDQVRVGETVCKDGSRTGRTCGPVLGVNPVSQDIVALIPALSGDSGGALTVNRGGTWHPVGILSGGSPLLFNAFDSTTQALNG</sequence>
<organism evidence="2 3">
    <name type="scientific">Corynebacterium bovis DSM 20582 = CIP 54.80</name>
    <dbReference type="NCBI Taxonomy" id="927655"/>
    <lineage>
        <taxon>Bacteria</taxon>
        <taxon>Bacillati</taxon>
        <taxon>Actinomycetota</taxon>
        <taxon>Actinomycetes</taxon>
        <taxon>Mycobacteriales</taxon>
        <taxon>Corynebacteriaceae</taxon>
        <taxon>Corynebacterium</taxon>
    </lineage>
</organism>
<feature type="region of interest" description="Disordered" evidence="1">
    <location>
        <begin position="1"/>
        <end position="21"/>
    </location>
</feature>
<evidence type="ECO:0000313" key="3">
    <source>
        <dbReference type="Proteomes" id="UP000612712"/>
    </source>
</evidence>
<dbReference type="SUPFAM" id="SSF50494">
    <property type="entry name" value="Trypsin-like serine proteases"/>
    <property type="match status" value="1"/>
</dbReference>
<feature type="compositionally biased region" description="Low complexity" evidence="1">
    <location>
        <begin position="62"/>
        <end position="76"/>
    </location>
</feature>
<dbReference type="InterPro" id="IPR006311">
    <property type="entry name" value="TAT_signal"/>
</dbReference>
<dbReference type="InterPro" id="IPR009003">
    <property type="entry name" value="Peptidase_S1_PA"/>
</dbReference>
<evidence type="ECO:0008006" key="4">
    <source>
        <dbReference type="Google" id="ProtNLM"/>
    </source>
</evidence>
<reference evidence="2" key="1">
    <citation type="submission" date="2020-08" db="EMBL/GenBank/DDBJ databases">
        <title>Sequencing the genomes of 1000 actinobacteria strains.</title>
        <authorList>
            <person name="Klenk H.-P."/>
        </authorList>
    </citation>
    <scope>NUCLEOTIDE SEQUENCE</scope>
    <source>
        <strain evidence="2">DSM 20582</strain>
    </source>
</reference>
<protein>
    <recommendedName>
        <fullName evidence="4">Trypsin</fullName>
    </recommendedName>
</protein>
<dbReference type="EMBL" id="JACHWT010000005">
    <property type="protein sequence ID" value="MBB3116049.1"/>
    <property type="molecule type" value="Genomic_DNA"/>
</dbReference>